<proteinExistence type="predicted"/>
<dbReference type="Proteomes" id="UP000266673">
    <property type="component" value="Unassembled WGS sequence"/>
</dbReference>
<name>A0A397VQM4_9GLOM</name>
<dbReference type="AlphaFoldDB" id="A0A397VQM4"/>
<keyword evidence="5" id="KW-1185">Reference proteome</keyword>
<organism evidence="4 5">
    <name type="scientific">Gigaspora rosea</name>
    <dbReference type="NCBI Taxonomy" id="44941"/>
    <lineage>
        <taxon>Eukaryota</taxon>
        <taxon>Fungi</taxon>
        <taxon>Fungi incertae sedis</taxon>
        <taxon>Mucoromycota</taxon>
        <taxon>Glomeromycotina</taxon>
        <taxon>Glomeromycetes</taxon>
        <taxon>Diversisporales</taxon>
        <taxon>Gigasporaceae</taxon>
        <taxon>Gigaspora</taxon>
    </lineage>
</organism>
<sequence length="81" mass="9512">MYAKDENGETALHEAAWNGHTKIVKILLNQGANINCINKYDWKPLHIAVISFHIQVSKLLRNKDEDDFQLNKFLENFDYHK</sequence>
<dbReference type="OrthoDB" id="194358at2759"/>
<dbReference type="PROSITE" id="PS50088">
    <property type="entry name" value="ANK_REPEAT"/>
    <property type="match status" value="1"/>
</dbReference>
<reference evidence="4 5" key="1">
    <citation type="submission" date="2018-06" db="EMBL/GenBank/DDBJ databases">
        <title>Comparative genomics reveals the genomic features of Rhizophagus irregularis, R. cerebriforme, R. diaphanum and Gigaspora rosea, and their symbiotic lifestyle signature.</title>
        <authorList>
            <person name="Morin E."/>
            <person name="San Clemente H."/>
            <person name="Chen E.C.H."/>
            <person name="De La Providencia I."/>
            <person name="Hainaut M."/>
            <person name="Kuo A."/>
            <person name="Kohler A."/>
            <person name="Murat C."/>
            <person name="Tang N."/>
            <person name="Roy S."/>
            <person name="Loubradou J."/>
            <person name="Henrissat B."/>
            <person name="Grigoriev I.V."/>
            <person name="Corradi N."/>
            <person name="Roux C."/>
            <person name="Martin F.M."/>
        </authorList>
    </citation>
    <scope>NUCLEOTIDE SEQUENCE [LARGE SCALE GENOMIC DNA]</scope>
    <source>
        <strain evidence="4 5">DAOM 194757</strain>
    </source>
</reference>
<dbReference type="PROSITE" id="PS50297">
    <property type="entry name" value="ANK_REP_REGION"/>
    <property type="match status" value="1"/>
</dbReference>
<keyword evidence="1" id="KW-0677">Repeat</keyword>
<dbReference type="InterPro" id="IPR002110">
    <property type="entry name" value="Ankyrin_rpt"/>
</dbReference>
<evidence type="ECO:0000313" key="4">
    <source>
        <dbReference type="EMBL" id="RIB24820.1"/>
    </source>
</evidence>
<evidence type="ECO:0000256" key="2">
    <source>
        <dbReference type="ARBA" id="ARBA00023043"/>
    </source>
</evidence>
<dbReference type="InterPro" id="IPR036770">
    <property type="entry name" value="Ankyrin_rpt-contain_sf"/>
</dbReference>
<dbReference type="Gene3D" id="1.25.40.20">
    <property type="entry name" value="Ankyrin repeat-containing domain"/>
    <property type="match status" value="1"/>
</dbReference>
<dbReference type="SUPFAM" id="SSF48403">
    <property type="entry name" value="Ankyrin repeat"/>
    <property type="match status" value="1"/>
</dbReference>
<evidence type="ECO:0000256" key="3">
    <source>
        <dbReference type="PROSITE-ProRule" id="PRU00023"/>
    </source>
</evidence>
<gene>
    <name evidence="4" type="ORF">C2G38_2068934</name>
</gene>
<protein>
    <submittedName>
        <fullName evidence="4">Ankyrin repeat-containing domain protein</fullName>
    </submittedName>
</protein>
<dbReference type="SMART" id="SM00248">
    <property type="entry name" value="ANK"/>
    <property type="match status" value="2"/>
</dbReference>
<evidence type="ECO:0000313" key="5">
    <source>
        <dbReference type="Proteomes" id="UP000266673"/>
    </source>
</evidence>
<feature type="repeat" description="ANK" evidence="3">
    <location>
        <begin position="7"/>
        <end position="39"/>
    </location>
</feature>
<dbReference type="PANTHER" id="PTHR24198:SF165">
    <property type="entry name" value="ANKYRIN REPEAT-CONTAINING PROTEIN-RELATED"/>
    <property type="match status" value="1"/>
</dbReference>
<accession>A0A397VQM4</accession>
<evidence type="ECO:0000256" key="1">
    <source>
        <dbReference type="ARBA" id="ARBA00022737"/>
    </source>
</evidence>
<dbReference type="EMBL" id="QKWP01000199">
    <property type="protein sequence ID" value="RIB24820.1"/>
    <property type="molecule type" value="Genomic_DNA"/>
</dbReference>
<comment type="caution">
    <text evidence="4">The sequence shown here is derived from an EMBL/GenBank/DDBJ whole genome shotgun (WGS) entry which is preliminary data.</text>
</comment>
<dbReference type="Pfam" id="PF12796">
    <property type="entry name" value="Ank_2"/>
    <property type="match status" value="1"/>
</dbReference>
<dbReference type="STRING" id="44941.A0A397VQM4"/>
<dbReference type="PANTHER" id="PTHR24198">
    <property type="entry name" value="ANKYRIN REPEAT AND PROTEIN KINASE DOMAIN-CONTAINING PROTEIN"/>
    <property type="match status" value="1"/>
</dbReference>
<keyword evidence="2 3" id="KW-0040">ANK repeat</keyword>